<keyword evidence="1" id="KW-1133">Transmembrane helix</keyword>
<evidence type="ECO:0000313" key="3">
    <source>
        <dbReference type="Proteomes" id="UP000887116"/>
    </source>
</evidence>
<name>A0A8X6HY70_TRICU</name>
<accession>A0A8X6HY70</accession>
<proteinExistence type="predicted"/>
<evidence type="ECO:0000256" key="1">
    <source>
        <dbReference type="SAM" id="Phobius"/>
    </source>
</evidence>
<feature type="transmembrane region" description="Helical" evidence="1">
    <location>
        <begin position="50"/>
        <end position="75"/>
    </location>
</feature>
<dbReference type="Proteomes" id="UP000887116">
    <property type="component" value="Unassembled WGS sequence"/>
</dbReference>
<protein>
    <recommendedName>
        <fullName evidence="4">Transmembrane protein</fullName>
    </recommendedName>
</protein>
<dbReference type="EMBL" id="BMAO01019701">
    <property type="protein sequence ID" value="GFR32281.1"/>
    <property type="molecule type" value="Genomic_DNA"/>
</dbReference>
<reference evidence="2" key="1">
    <citation type="submission" date="2020-07" db="EMBL/GenBank/DDBJ databases">
        <title>Multicomponent nature underlies the extraordinary mechanical properties of spider dragline silk.</title>
        <authorList>
            <person name="Kono N."/>
            <person name="Nakamura H."/>
            <person name="Mori M."/>
            <person name="Yoshida Y."/>
            <person name="Ohtoshi R."/>
            <person name="Malay A.D."/>
            <person name="Moran D.A.P."/>
            <person name="Tomita M."/>
            <person name="Numata K."/>
            <person name="Arakawa K."/>
        </authorList>
    </citation>
    <scope>NUCLEOTIDE SEQUENCE</scope>
</reference>
<keyword evidence="1" id="KW-0472">Membrane</keyword>
<sequence length="115" mass="13283">MSSGTGFTYRDLVIETFRRCYRHGAHDAVWWASRDLWVILLYGRGAFSCWWLVQGIVCCIVFFPTLLKSSFAFFLSESRGAPLLSASGMKQSQCFESMTVRDIGHRIVQLWYQVK</sequence>
<gene>
    <name evidence="2" type="ORF">TNCT_357611</name>
</gene>
<evidence type="ECO:0000313" key="2">
    <source>
        <dbReference type="EMBL" id="GFR32281.1"/>
    </source>
</evidence>
<organism evidence="2 3">
    <name type="scientific">Trichonephila clavata</name>
    <name type="common">Joro spider</name>
    <name type="synonym">Nephila clavata</name>
    <dbReference type="NCBI Taxonomy" id="2740835"/>
    <lineage>
        <taxon>Eukaryota</taxon>
        <taxon>Metazoa</taxon>
        <taxon>Ecdysozoa</taxon>
        <taxon>Arthropoda</taxon>
        <taxon>Chelicerata</taxon>
        <taxon>Arachnida</taxon>
        <taxon>Araneae</taxon>
        <taxon>Araneomorphae</taxon>
        <taxon>Entelegynae</taxon>
        <taxon>Araneoidea</taxon>
        <taxon>Nephilidae</taxon>
        <taxon>Trichonephila</taxon>
    </lineage>
</organism>
<keyword evidence="1" id="KW-0812">Transmembrane</keyword>
<evidence type="ECO:0008006" key="4">
    <source>
        <dbReference type="Google" id="ProtNLM"/>
    </source>
</evidence>
<keyword evidence="3" id="KW-1185">Reference proteome</keyword>
<dbReference type="AlphaFoldDB" id="A0A8X6HY70"/>
<comment type="caution">
    <text evidence="2">The sequence shown here is derived from an EMBL/GenBank/DDBJ whole genome shotgun (WGS) entry which is preliminary data.</text>
</comment>